<dbReference type="EC" id="6.3.2.8" evidence="3 14"/>
<accession>A0A410QG18</accession>
<dbReference type="InterPro" id="IPR036615">
    <property type="entry name" value="Mur_ligase_C_dom_sf"/>
</dbReference>
<evidence type="ECO:0000256" key="4">
    <source>
        <dbReference type="ARBA" id="ARBA00022490"/>
    </source>
</evidence>
<keyword evidence="6 14" id="KW-0132">Cell division</keyword>
<evidence type="ECO:0000256" key="8">
    <source>
        <dbReference type="ARBA" id="ARBA00022840"/>
    </source>
</evidence>
<dbReference type="GO" id="GO:0071555">
    <property type="term" value="P:cell wall organization"/>
    <property type="evidence" value="ECO:0007669"/>
    <property type="project" value="UniProtKB-KW"/>
</dbReference>
<keyword evidence="11 14" id="KW-0131">Cell cycle</keyword>
<feature type="domain" description="Mur ligase central" evidence="17">
    <location>
        <begin position="117"/>
        <end position="297"/>
    </location>
</feature>
<dbReference type="Pfam" id="PF01225">
    <property type="entry name" value="Mur_ligase"/>
    <property type="match status" value="1"/>
</dbReference>
<comment type="subcellular location">
    <subcellularLocation>
        <location evidence="1 14">Cytoplasm</location>
    </subcellularLocation>
</comment>
<comment type="catalytic activity">
    <reaction evidence="13 14">
        <text>UDP-N-acetyl-alpha-D-muramate + L-alanine + ATP = UDP-N-acetyl-alpha-D-muramoyl-L-alanine + ADP + phosphate + H(+)</text>
        <dbReference type="Rhea" id="RHEA:23372"/>
        <dbReference type="ChEBI" id="CHEBI:15378"/>
        <dbReference type="ChEBI" id="CHEBI:30616"/>
        <dbReference type="ChEBI" id="CHEBI:43474"/>
        <dbReference type="ChEBI" id="CHEBI:57972"/>
        <dbReference type="ChEBI" id="CHEBI:70757"/>
        <dbReference type="ChEBI" id="CHEBI:83898"/>
        <dbReference type="ChEBI" id="CHEBI:456216"/>
        <dbReference type="EC" id="6.3.2.8"/>
    </reaction>
</comment>
<gene>
    <name evidence="14" type="primary">murC</name>
    <name evidence="18" type="ORF">EQM13_14975</name>
</gene>
<evidence type="ECO:0000313" key="18">
    <source>
        <dbReference type="EMBL" id="QAT62774.1"/>
    </source>
</evidence>
<dbReference type="Proteomes" id="UP000287969">
    <property type="component" value="Chromosome"/>
</dbReference>
<dbReference type="SUPFAM" id="SSF51984">
    <property type="entry name" value="MurCD N-terminal domain"/>
    <property type="match status" value="1"/>
</dbReference>
<evidence type="ECO:0000256" key="7">
    <source>
        <dbReference type="ARBA" id="ARBA00022741"/>
    </source>
</evidence>
<organism evidence="18 19">
    <name type="scientific">Acidilutibacter cellobiosedens</name>
    <dbReference type="NCBI Taxonomy" id="2507161"/>
    <lineage>
        <taxon>Bacteria</taxon>
        <taxon>Bacillati</taxon>
        <taxon>Bacillota</taxon>
        <taxon>Tissierellia</taxon>
        <taxon>Tissierellales</taxon>
        <taxon>Acidilutibacteraceae</taxon>
        <taxon>Acidilutibacter</taxon>
    </lineage>
</organism>
<dbReference type="InterPro" id="IPR013221">
    <property type="entry name" value="Mur_ligase_cen"/>
</dbReference>
<dbReference type="GO" id="GO:0051301">
    <property type="term" value="P:cell division"/>
    <property type="evidence" value="ECO:0007669"/>
    <property type="project" value="UniProtKB-KW"/>
</dbReference>
<dbReference type="EMBL" id="CP035282">
    <property type="protein sequence ID" value="QAT62774.1"/>
    <property type="molecule type" value="Genomic_DNA"/>
</dbReference>
<feature type="domain" description="Mur ligase C-terminal" evidence="16">
    <location>
        <begin position="319"/>
        <end position="448"/>
    </location>
</feature>
<dbReference type="PANTHER" id="PTHR43445:SF3">
    <property type="entry name" value="UDP-N-ACETYLMURAMATE--L-ALANINE LIGASE"/>
    <property type="match status" value="1"/>
</dbReference>
<dbReference type="SUPFAM" id="SSF53623">
    <property type="entry name" value="MurD-like peptide ligases, catalytic domain"/>
    <property type="match status" value="1"/>
</dbReference>
<dbReference type="GO" id="GO:0008763">
    <property type="term" value="F:UDP-N-acetylmuramate-L-alanine ligase activity"/>
    <property type="evidence" value="ECO:0007669"/>
    <property type="project" value="UniProtKB-UniRule"/>
</dbReference>
<dbReference type="Pfam" id="PF02875">
    <property type="entry name" value="Mur_ligase_C"/>
    <property type="match status" value="1"/>
</dbReference>
<name>A0A410QG18_9FIRM</name>
<dbReference type="InterPro" id="IPR050061">
    <property type="entry name" value="MurCDEF_pg_biosynth"/>
</dbReference>
<evidence type="ECO:0000259" key="17">
    <source>
        <dbReference type="Pfam" id="PF08245"/>
    </source>
</evidence>
<dbReference type="GO" id="GO:0005524">
    <property type="term" value="F:ATP binding"/>
    <property type="evidence" value="ECO:0007669"/>
    <property type="project" value="UniProtKB-UniRule"/>
</dbReference>
<proteinExistence type="inferred from homology"/>
<dbReference type="GO" id="GO:0005737">
    <property type="term" value="C:cytoplasm"/>
    <property type="evidence" value="ECO:0007669"/>
    <property type="project" value="UniProtKB-SubCell"/>
</dbReference>
<keyword evidence="8 14" id="KW-0067">ATP-binding</keyword>
<comment type="function">
    <text evidence="14">Cell wall formation.</text>
</comment>
<dbReference type="HAMAP" id="MF_00046">
    <property type="entry name" value="MurC"/>
    <property type="match status" value="1"/>
</dbReference>
<dbReference type="GO" id="GO:0008360">
    <property type="term" value="P:regulation of cell shape"/>
    <property type="evidence" value="ECO:0007669"/>
    <property type="project" value="UniProtKB-KW"/>
</dbReference>
<evidence type="ECO:0000256" key="9">
    <source>
        <dbReference type="ARBA" id="ARBA00022960"/>
    </source>
</evidence>
<dbReference type="InterPro" id="IPR004101">
    <property type="entry name" value="Mur_ligase_C"/>
</dbReference>
<comment type="pathway">
    <text evidence="2 14">Cell wall biogenesis; peptidoglycan biosynthesis.</text>
</comment>
<reference evidence="19" key="1">
    <citation type="submission" date="2019-01" db="EMBL/GenBank/DDBJ databases">
        <title>Draft genomes of a novel of Sporanaerobacter strains.</title>
        <authorList>
            <person name="Ma S."/>
        </authorList>
    </citation>
    <scope>NUCLEOTIDE SEQUENCE [LARGE SCALE GENOMIC DNA]</scope>
    <source>
        <strain evidence="19">NJN-17</strain>
    </source>
</reference>
<evidence type="ECO:0000313" key="19">
    <source>
        <dbReference type="Proteomes" id="UP000287969"/>
    </source>
</evidence>
<evidence type="ECO:0000256" key="12">
    <source>
        <dbReference type="ARBA" id="ARBA00023316"/>
    </source>
</evidence>
<comment type="similarity">
    <text evidence="14">Belongs to the MurCDEF family.</text>
</comment>
<keyword evidence="7 14" id="KW-0547">Nucleotide-binding</keyword>
<sequence length="466" mass="52324">MFSFDIKEHRFNHVHFIGIGGISMSGLAEILLMEGYKVSGSDMKNSLILNKLKTQGADIFLGHRAENINNANLVIYTDAISKDNPELLESKKRAIPTIDRGNFLGMIMKNYKHSIAVSGTHGKTTTTSMLSTIFKNSTLDPTILLGGELDDIGGNVLMGGKDLLLTEACEYKGNILKYRPTMAIILNMEEDHLDYFRNIDHIVNTFSEYAANIKKDGYLIINLDDKHSKKVINTSHCNIITFGINNQSDYVAENISYAQDGYPKFILNVKGKKHYTVELNVMGVHNIYNALASIAAASICNVPMEDIIHSIKEYRGTHRRLETKGYSNNIKIVDDYAHHPTEIKASLAALKRTKPKNLWCIFQPHTYSRTKLLLNEFSESFYDADKIIITDIYAAREKDTGIIHAKDLVALLQKKGVDAIYMSSFESIKNYLLENAVPEDLIVTMGAGNIYQIGDMLLEENRKKAI</sequence>
<dbReference type="InterPro" id="IPR005758">
    <property type="entry name" value="UDP-N-AcMur_Ala_ligase_MurC"/>
</dbReference>
<dbReference type="NCBIfam" id="TIGR01082">
    <property type="entry name" value="murC"/>
    <property type="match status" value="1"/>
</dbReference>
<keyword evidence="5 14" id="KW-0436">Ligase</keyword>
<evidence type="ECO:0000256" key="10">
    <source>
        <dbReference type="ARBA" id="ARBA00022984"/>
    </source>
</evidence>
<evidence type="ECO:0000256" key="2">
    <source>
        <dbReference type="ARBA" id="ARBA00004752"/>
    </source>
</evidence>
<dbReference type="GO" id="GO:0009252">
    <property type="term" value="P:peptidoglycan biosynthetic process"/>
    <property type="evidence" value="ECO:0007669"/>
    <property type="project" value="UniProtKB-UniRule"/>
</dbReference>
<keyword evidence="10 14" id="KW-0573">Peptidoglycan synthesis</keyword>
<dbReference type="Gene3D" id="3.40.1190.10">
    <property type="entry name" value="Mur-like, catalytic domain"/>
    <property type="match status" value="1"/>
</dbReference>
<evidence type="ECO:0000256" key="5">
    <source>
        <dbReference type="ARBA" id="ARBA00022598"/>
    </source>
</evidence>
<dbReference type="Gene3D" id="3.40.50.720">
    <property type="entry name" value="NAD(P)-binding Rossmann-like Domain"/>
    <property type="match status" value="1"/>
</dbReference>
<dbReference type="UniPathway" id="UPA00219"/>
<evidence type="ECO:0000256" key="14">
    <source>
        <dbReference type="HAMAP-Rule" id="MF_00046"/>
    </source>
</evidence>
<dbReference type="InterPro" id="IPR036565">
    <property type="entry name" value="Mur-like_cat_sf"/>
</dbReference>
<dbReference type="OrthoDB" id="9804126at2"/>
<evidence type="ECO:0000256" key="3">
    <source>
        <dbReference type="ARBA" id="ARBA00012211"/>
    </source>
</evidence>
<dbReference type="Pfam" id="PF08245">
    <property type="entry name" value="Mur_ligase_M"/>
    <property type="match status" value="1"/>
</dbReference>
<feature type="domain" description="Mur ligase N-terminal catalytic" evidence="15">
    <location>
        <begin position="13"/>
        <end position="111"/>
    </location>
</feature>
<dbReference type="InterPro" id="IPR000713">
    <property type="entry name" value="Mur_ligase_N"/>
</dbReference>
<evidence type="ECO:0000256" key="1">
    <source>
        <dbReference type="ARBA" id="ARBA00004496"/>
    </source>
</evidence>
<dbReference type="KEGG" id="spoa:EQM13_14975"/>
<feature type="binding site" evidence="14">
    <location>
        <begin position="119"/>
        <end position="125"/>
    </location>
    <ligand>
        <name>ATP</name>
        <dbReference type="ChEBI" id="CHEBI:30616"/>
    </ligand>
</feature>
<evidence type="ECO:0000256" key="13">
    <source>
        <dbReference type="ARBA" id="ARBA00047833"/>
    </source>
</evidence>
<dbReference type="Gene3D" id="3.90.190.20">
    <property type="entry name" value="Mur ligase, C-terminal domain"/>
    <property type="match status" value="1"/>
</dbReference>
<dbReference type="SUPFAM" id="SSF53244">
    <property type="entry name" value="MurD-like peptide ligases, peptide-binding domain"/>
    <property type="match status" value="1"/>
</dbReference>
<keyword evidence="9 14" id="KW-0133">Cell shape</keyword>
<protein>
    <recommendedName>
        <fullName evidence="3 14">UDP-N-acetylmuramate--L-alanine ligase</fullName>
        <ecNumber evidence="3 14">6.3.2.8</ecNumber>
    </recommendedName>
    <alternativeName>
        <fullName evidence="14">UDP-N-acetylmuramoyl-L-alanine synthetase</fullName>
    </alternativeName>
</protein>
<keyword evidence="19" id="KW-1185">Reference proteome</keyword>
<evidence type="ECO:0000256" key="6">
    <source>
        <dbReference type="ARBA" id="ARBA00022618"/>
    </source>
</evidence>
<evidence type="ECO:0000259" key="16">
    <source>
        <dbReference type="Pfam" id="PF02875"/>
    </source>
</evidence>
<evidence type="ECO:0000256" key="11">
    <source>
        <dbReference type="ARBA" id="ARBA00023306"/>
    </source>
</evidence>
<keyword evidence="4 14" id="KW-0963">Cytoplasm</keyword>
<dbReference type="RefSeq" id="WP_071141119.1">
    <property type="nucleotide sequence ID" value="NZ_CP035282.1"/>
</dbReference>
<evidence type="ECO:0000259" key="15">
    <source>
        <dbReference type="Pfam" id="PF01225"/>
    </source>
</evidence>
<dbReference type="AlphaFoldDB" id="A0A410QG18"/>
<dbReference type="PANTHER" id="PTHR43445">
    <property type="entry name" value="UDP-N-ACETYLMURAMATE--L-ALANINE LIGASE-RELATED"/>
    <property type="match status" value="1"/>
</dbReference>
<keyword evidence="12 14" id="KW-0961">Cell wall biogenesis/degradation</keyword>